<keyword evidence="3" id="KW-1185">Reference proteome</keyword>
<keyword evidence="1" id="KW-0472">Membrane</keyword>
<dbReference type="STRING" id="361183.AMC99_01239"/>
<evidence type="ECO:0000313" key="3">
    <source>
        <dbReference type="Proteomes" id="UP000057938"/>
    </source>
</evidence>
<sequence>MRVALLSAVELTDQGTLRAFLTIGSRSVIAWQVDLAVSLGCERIICLATGPRPELIELQKEVEGRGLQFRMVRGPLQLVGLMSADNEIVVIEDGLVMDVALAGEIAGNCRGIAALPGDEGVSAGFERIDADRAWAGLIVARGNIVERLADMPADADAVSLLLRLALQSGTQVVLLDRQRMASGELILASDETSIAKREVALLDQAVTRSSWTAPASAISSRFARWLAPRALKKGPIIAKALAVVTVGAGIACSVVDYTWVGLILAAIAFLAWQVGSALSDMDSRMRGAAKSVKKNIITKSLVDIVLIAILVLPASLPMLASQIFLPLITIGLARLAQRDAGKMLSGLASDRVLLALMLAPAASIGRLDEMLALVALLFLSAALFVLRPSRITGD</sequence>
<organism evidence="2 3">
    <name type="scientific">Altererythrobacter epoxidivorans</name>
    <dbReference type="NCBI Taxonomy" id="361183"/>
    <lineage>
        <taxon>Bacteria</taxon>
        <taxon>Pseudomonadati</taxon>
        <taxon>Pseudomonadota</taxon>
        <taxon>Alphaproteobacteria</taxon>
        <taxon>Sphingomonadales</taxon>
        <taxon>Erythrobacteraceae</taxon>
        <taxon>Altererythrobacter</taxon>
    </lineage>
</organism>
<proteinExistence type="predicted"/>
<feature type="transmembrane region" description="Helical" evidence="1">
    <location>
        <begin position="257"/>
        <end position="275"/>
    </location>
</feature>
<feature type="transmembrane region" description="Helical" evidence="1">
    <location>
        <begin position="296"/>
        <end position="313"/>
    </location>
</feature>
<dbReference type="RefSeq" id="WP_061924142.1">
    <property type="nucleotide sequence ID" value="NZ_CP012669.1"/>
</dbReference>
<dbReference type="AlphaFoldDB" id="A0A0M4MTD5"/>
<name>A0A0M4MTD5_9SPHN</name>
<keyword evidence="1" id="KW-0812">Transmembrane</keyword>
<dbReference type="EMBL" id="CP012669">
    <property type="protein sequence ID" value="ALE16533.1"/>
    <property type="molecule type" value="Genomic_DNA"/>
</dbReference>
<evidence type="ECO:0000256" key="1">
    <source>
        <dbReference type="SAM" id="Phobius"/>
    </source>
</evidence>
<gene>
    <name evidence="2" type="ORF">AMC99_01239</name>
</gene>
<feature type="transmembrane region" description="Helical" evidence="1">
    <location>
        <begin position="370"/>
        <end position="386"/>
    </location>
</feature>
<reference evidence="2 3" key="1">
    <citation type="submission" date="2015-09" db="EMBL/GenBank/DDBJ databases">
        <title>Complete genome sequence of a benzo[a]pyrene-degrading bacterium Altererythrobacter epoxidivorans CGMCC 1.7731T.</title>
        <authorList>
            <person name="Li Z."/>
            <person name="Cheng H."/>
            <person name="Huo Y."/>
            <person name="Xu X."/>
        </authorList>
    </citation>
    <scope>NUCLEOTIDE SEQUENCE [LARGE SCALE GENOMIC DNA]</scope>
    <source>
        <strain evidence="2 3">CGMCC 1.7731</strain>
    </source>
</reference>
<dbReference type="Proteomes" id="UP000057938">
    <property type="component" value="Chromosome"/>
</dbReference>
<protein>
    <submittedName>
        <fullName evidence="2">Uncharacterized protein</fullName>
    </submittedName>
</protein>
<keyword evidence="1" id="KW-1133">Transmembrane helix</keyword>
<accession>A0A0M4MTD5</accession>
<dbReference type="PATRIC" id="fig|361183.4.peg.1210"/>
<dbReference type="OrthoDB" id="8477220at2"/>
<dbReference type="KEGG" id="aep:AMC99_01239"/>
<evidence type="ECO:0000313" key="2">
    <source>
        <dbReference type="EMBL" id="ALE16533.1"/>
    </source>
</evidence>